<feature type="region of interest" description="Disordered" evidence="1">
    <location>
        <begin position="213"/>
        <end position="252"/>
    </location>
</feature>
<feature type="region of interest" description="Disordered" evidence="1">
    <location>
        <begin position="275"/>
        <end position="402"/>
    </location>
</feature>
<evidence type="ECO:0000313" key="3">
    <source>
        <dbReference type="EMBL" id="PFG37903.1"/>
    </source>
</evidence>
<keyword evidence="4" id="KW-1185">Reference proteome</keyword>
<reference evidence="3 4" key="1">
    <citation type="submission" date="2017-10" db="EMBL/GenBank/DDBJ databases">
        <title>Sequencing the genomes of 1000 actinobacteria strains.</title>
        <authorList>
            <person name="Klenk H.-P."/>
        </authorList>
    </citation>
    <scope>NUCLEOTIDE SEQUENCE [LARGE SCALE GENOMIC DNA]</scope>
    <source>
        <strain evidence="3 4">DSM 21838</strain>
    </source>
</reference>
<feature type="compositionally biased region" description="Low complexity" evidence="1">
    <location>
        <begin position="218"/>
        <end position="251"/>
    </location>
</feature>
<sequence>MVELELLGLHGDGEHLTLTDEDGRRYRVAVDDALRAAVRRDRPKLQHHLPADPDEPLRPKDIQALIRAGVSVAEVAERSGMAEERVRRYEGPVVAERTWVVQQAQNQRVGHEPDAPRLGDLVLDRLAARGVETRSLEWDAVRHPGGPWEVVATFVAGEREREARWEVDLGTRTLHAVDDEARWLSETEIGTSAHPRRHLSPVGARTRVFDVEADGPSRRGPASAASPAPAPSAASAASAAAPSAGTPAAATDGTESLLAELAAHRGTRVELQHDIEPDAGSGEDRWDGGAHPAASRPEEATDAHVLALPRRERGVVEDGPGTTPALPAPQDDESRPTTAEPAVPASPGDSSGSPEHEAGTIGPAGQADKPATRAADRRRSRRSSSRRSVPSWDEIVFGARPE</sequence>
<evidence type="ECO:0000313" key="4">
    <source>
        <dbReference type="Proteomes" id="UP000222106"/>
    </source>
</evidence>
<accession>A0A2A9EGD6</accession>
<protein>
    <recommendedName>
        <fullName evidence="2">DUF3071 domain-containing protein</fullName>
    </recommendedName>
</protein>
<dbReference type="Pfam" id="PF11268">
    <property type="entry name" value="DUF3071"/>
    <property type="match status" value="1"/>
</dbReference>
<name>A0A2A9EGD6_9MICO</name>
<proteinExistence type="predicted"/>
<dbReference type="InterPro" id="IPR021421">
    <property type="entry name" value="DUF3071"/>
</dbReference>
<dbReference type="AlphaFoldDB" id="A0A2A9EGD6"/>
<dbReference type="Proteomes" id="UP000222106">
    <property type="component" value="Unassembled WGS sequence"/>
</dbReference>
<organism evidence="3 4">
    <name type="scientific">Georgenia soli</name>
    <dbReference type="NCBI Taxonomy" id="638953"/>
    <lineage>
        <taxon>Bacteria</taxon>
        <taxon>Bacillati</taxon>
        <taxon>Actinomycetota</taxon>
        <taxon>Actinomycetes</taxon>
        <taxon>Micrococcales</taxon>
        <taxon>Bogoriellaceae</taxon>
        <taxon>Georgenia</taxon>
    </lineage>
</organism>
<gene>
    <name evidence="3" type="ORF">ATJ97_0367</name>
</gene>
<feature type="compositionally biased region" description="Basic and acidic residues" evidence="1">
    <location>
        <begin position="275"/>
        <end position="288"/>
    </location>
</feature>
<dbReference type="NCBIfam" id="NF040712">
    <property type="entry name" value="SepH"/>
    <property type="match status" value="1"/>
</dbReference>
<dbReference type="OrthoDB" id="5180791at2"/>
<evidence type="ECO:0000259" key="2">
    <source>
        <dbReference type="Pfam" id="PF11268"/>
    </source>
</evidence>
<comment type="caution">
    <text evidence="3">The sequence shown here is derived from an EMBL/GenBank/DDBJ whole genome shotgun (WGS) entry which is preliminary data.</text>
</comment>
<dbReference type="InterPro" id="IPR047682">
    <property type="entry name" value="SepH-like"/>
</dbReference>
<dbReference type="RefSeq" id="WP_098482273.1">
    <property type="nucleotide sequence ID" value="NZ_PDJI01000004.1"/>
</dbReference>
<dbReference type="EMBL" id="PDJI01000004">
    <property type="protein sequence ID" value="PFG37903.1"/>
    <property type="molecule type" value="Genomic_DNA"/>
</dbReference>
<feature type="domain" description="DUF3071" evidence="2">
    <location>
        <begin position="1"/>
        <end position="166"/>
    </location>
</feature>
<evidence type="ECO:0000256" key="1">
    <source>
        <dbReference type="SAM" id="MobiDB-lite"/>
    </source>
</evidence>